<protein>
    <submittedName>
        <fullName evidence="3">Serine-threonine protein kinase 19</fullName>
    </submittedName>
</protein>
<dbReference type="PANTHER" id="PTHR15243:SF0">
    <property type="entry name" value="SERINE_THREONINE-PROTEIN KINASE 19"/>
    <property type="match status" value="1"/>
</dbReference>
<reference evidence="3 4" key="1">
    <citation type="journal article" date="2016" name="Genome Biol. Evol.">
        <title>Divergent and convergent evolution of fungal pathogenicity.</title>
        <authorList>
            <person name="Shang Y."/>
            <person name="Xiao G."/>
            <person name="Zheng P."/>
            <person name="Cen K."/>
            <person name="Zhan S."/>
            <person name="Wang C."/>
        </authorList>
    </citation>
    <scope>NUCLEOTIDE SEQUENCE [LARGE SCALE GENOMIC DNA]</scope>
    <source>
        <strain evidence="3 4">ARSEF 2679</strain>
    </source>
</reference>
<gene>
    <name evidence="3" type="ORF">ISF_00432</name>
</gene>
<dbReference type="OrthoDB" id="3980126at2759"/>
<sequence length="371" mass="39203">MPKSLQSILGGGNRVRKPSRPTGPRPSSANTTPSASPRKKPGGSQKKNAAAAADDDNGELFTDKLEDAGIATLLVTELSLRDVIQAMRYIRAHMFTPVPETGFASTRRTELLRRRATMPPLVTAGHVHAVLARGSPTRVEREIAELLGRGALRRVRVERRGTAGEALIETTLLLAMLRASRAVSPATAEAYVRFLQDNPMAQTLGGGGGGGGGGRALDDAQVDELVRAGFLTSAATSSAPATTLHVRPEDRVTLSAVGGQNAVHLAGGGGLAASAAADDCYRVAIPGHGRHLKLAEDALSWLRETLGRTRWGEGPEDWLRERFEGGGLHGPRWRDLHGLEWTWVLGEAVGLGVVEVFQTGAVGRGVRALGS</sequence>
<dbReference type="Pfam" id="PF10494">
    <property type="entry name" value="Stk19"/>
    <property type="match status" value="1"/>
</dbReference>
<keyword evidence="3" id="KW-0418">Kinase</keyword>
<keyword evidence="4" id="KW-1185">Reference proteome</keyword>
<dbReference type="GO" id="GO:0016301">
    <property type="term" value="F:kinase activity"/>
    <property type="evidence" value="ECO:0007669"/>
    <property type="project" value="UniProtKB-KW"/>
</dbReference>
<name>A0A168E9B2_CORFA</name>
<comment type="similarity">
    <text evidence="1">Belongs to the STK19 family.</text>
</comment>
<accession>A0A168E9B2</accession>
<dbReference type="PANTHER" id="PTHR15243">
    <property type="entry name" value="SERINE/THREONINE-PROTEIN KINASE 19"/>
    <property type="match status" value="1"/>
</dbReference>
<keyword evidence="3" id="KW-0808">Transferase</keyword>
<organism evidence="3 4">
    <name type="scientific">Cordyceps fumosorosea (strain ARSEF 2679)</name>
    <name type="common">Isaria fumosorosea</name>
    <dbReference type="NCBI Taxonomy" id="1081104"/>
    <lineage>
        <taxon>Eukaryota</taxon>
        <taxon>Fungi</taxon>
        <taxon>Dikarya</taxon>
        <taxon>Ascomycota</taxon>
        <taxon>Pezizomycotina</taxon>
        <taxon>Sordariomycetes</taxon>
        <taxon>Hypocreomycetidae</taxon>
        <taxon>Hypocreales</taxon>
        <taxon>Cordycipitaceae</taxon>
        <taxon>Cordyceps</taxon>
    </lineage>
</organism>
<evidence type="ECO:0000256" key="1">
    <source>
        <dbReference type="ARBA" id="ARBA00093458"/>
    </source>
</evidence>
<proteinExistence type="inferred from homology"/>
<evidence type="ECO:0000313" key="4">
    <source>
        <dbReference type="Proteomes" id="UP000076744"/>
    </source>
</evidence>
<feature type="compositionally biased region" description="Low complexity" evidence="2">
    <location>
        <begin position="25"/>
        <end position="36"/>
    </location>
</feature>
<feature type="region of interest" description="Disordered" evidence="2">
    <location>
        <begin position="1"/>
        <end position="55"/>
    </location>
</feature>
<dbReference type="EMBL" id="AZHB01000001">
    <property type="protein sequence ID" value="OAA73531.1"/>
    <property type="molecule type" value="Genomic_DNA"/>
</dbReference>
<dbReference type="GO" id="GO:0046579">
    <property type="term" value="P:positive regulation of Ras protein signal transduction"/>
    <property type="evidence" value="ECO:0007669"/>
    <property type="project" value="TreeGrafter"/>
</dbReference>
<comment type="caution">
    <text evidence="3">The sequence shown here is derived from an EMBL/GenBank/DDBJ whole genome shotgun (WGS) entry which is preliminary data.</text>
</comment>
<evidence type="ECO:0000313" key="3">
    <source>
        <dbReference type="EMBL" id="OAA73531.1"/>
    </source>
</evidence>
<dbReference type="Proteomes" id="UP000076744">
    <property type="component" value="Unassembled WGS sequence"/>
</dbReference>
<dbReference type="RefSeq" id="XP_018708489.1">
    <property type="nucleotide sequence ID" value="XM_018844039.1"/>
</dbReference>
<dbReference type="GeneID" id="30016724"/>
<dbReference type="InterPro" id="IPR018865">
    <property type="entry name" value="STK19-like"/>
</dbReference>
<evidence type="ECO:0000256" key="2">
    <source>
        <dbReference type="SAM" id="MobiDB-lite"/>
    </source>
</evidence>
<dbReference type="AlphaFoldDB" id="A0A168E9B2"/>